<gene>
    <name evidence="1" type="ORF">E2C01_071146</name>
</gene>
<evidence type="ECO:0000313" key="1">
    <source>
        <dbReference type="EMBL" id="MPC76720.1"/>
    </source>
</evidence>
<protein>
    <submittedName>
        <fullName evidence="1">Uncharacterized protein</fullName>
    </submittedName>
</protein>
<evidence type="ECO:0000313" key="2">
    <source>
        <dbReference type="Proteomes" id="UP000324222"/>
    </source>
</evidence>
<accession>A0A5B7HW69</accession>
<reference evidence="1 2" key="1">
    <citation type="submission" date="2019-05" db="EMBL/GenBank/DDBJ databases">
        <title>Another draft genome of Portunus trituberculatus and its Hox gene families provides insights of decapod evolution.</title>
        <authorList>
            <person name="Jeong J.-H."/>
            <person name="Song I."/>
            <person name="Kim S."/>
            <person name="Choi T."/>
            <person name="Kim D."/>
            <person name="Ryu S."/>
            <person name="Kim W."/>
        </authorList>
    </citation>
    <scope>NUCLEOTIDE SEQUENCE [LARGE SCALE GENOMIC DNA]</scope>
    <source>
        <tissue evidence="1">Muscle</tissue>
    </source>
</reference>
<comment type="caution">
    <text evidence="1">The sequence shown here is derived from an EMBL/GenBank/DDBJ whole genome shotgun (WGS) entry which is preliminary data.</text>
</comment>
<dbReference type="Proteomes" id="UP000324222">
    <property type="component" value="Unassembled WGS sequence"/>
</dbReference>
<organism evidence="1 2">
    <name type="scientific">Portunus trituberculatus</name>
    <name type="common">Swimming crab</name>
    <name type="synonym">Neptunus trituberculatus</name>
    <dbReference type="NCBI Taxonomy" id="210409"/>
    <lineage>
        <taxon>Eukaryota</taxon>
        <taxon>Metazoa</taxon>
        <taxon>Ecdysozoa</taxon>
        <taxon>Arthropoda</taxon>
        <taxon>Crustacea</taxon>
        <taxon>Multicrustacea</taxon>
        <taxon>Malacostraca</taxon>
        <taxon>Eumalacostraca</taxon>
        <taxon>Eucarida</taxon>
        <taxon>Decapoda</taxon>
        <taxon>Pleocyemata</taxon>
        <taxon>Brachyura</taxon>
        <taxon>Eubrachyura</taxon>
        <taxon>Portunoidea</taxon>
        <taxon>Portunidae</taxon>
        <taxon>Portuninae</taxon>
        <taxon>Portunus</taxon>
    </lineage>
</organism>
<name>A0A5B7HW69_PORTR</name>
<keyword evidence="2" id="KW-1185">Reference proteome</keyword>
<dbReference type="AlphaFoldDB" id="A0A5B7HW69"/>
<dbReference type="EMBL" id="VSRR010044056">
    <property type="protein sequence ID" value="MPC76720.1"/>
    <property type="molecule type" value="Genomic_DNA"/>
</dbReference>
<sequence length="48" mass="6049">MTWRLGGRYTEILITGIRMEQWQWQEGRGQFFVYNHVCFRLVTRYFHH</sequence>
<proteinExistence type="predicted"/>